<dbReference type="Pfam" id="PF03235">
    <property type="entry name" value="GmrSD_N"/>
    <property type="match status" value="1"/>
</dbReference>
<dbReference type="PANTHER" id="PTHR39639">
    <property type="entry name" value="CHROMOSOME 16, WHOLE GENOME SHOTGUN SEQUENCE"/>
    <property type="match status" value="1"/>
</dbReference>
<comment type="caution">
    <text evidence="2">The sequence shown here is derived from an EMBL/GenBank/DDBJ whole genome shotgun (WGS) entry which is preliminary data.</text>
</comment>
<dbReference type="EMBL" id="VFQF01000002">
    <property type="protein sequence ID" value="TQN46540.1"/>
    <property type="molecule type" value="Genomic_DNA"/>
</dbReference>
<accession>A0A543PR43</accession>
<proteinExistence type="predicted"/>
<evidence type="ECO:0000313" key="3">
    <source>
        <dbReference type="Proteomes" id="UP000320085"/>
    </source>
</evidence>
<evidence type="ECO:0000259" key="1">
    <source>
        <dbReference type="Pfam" id="PF03235"/>
    </source>
</evidence>
<dbReference type="PANTHER" id="PTHR39639:SF1">
    <property type="entry name" value="DUF262 DOMAIN-CONTAINING PROTEIN"/>
    <property type="match status" value="1"/>
</dbReference>
<sequence>MSTQEVADQLSLDVDEGDLAADVRPDATVTWGTDWTVSTIVDQLRRGRFDLEPAFQRRDVWNVTKRSRFIESLLLGIPVPQVILAERQETRGRFIVLDGKQRLRSLQRFAGLDGPPMRLSGLDVLTHLNGLTYEDLQADNSFEDHTASLENAAIRAVILRGWANESLLYLTFLRLNSNVVGLSPQELRRALHPGPFMDYVMQASSESGAIRKFLNIKNPDFRMRDAEILTRHISLTLRYKEYRGDLRRFLDESCQEFNSNWGRVSEQVTTVGSGLDLAIETTLRIFGKDAFKRATSRGFESRKNRAVLDVMAFYFQHPEVARQALDTSELVRQRFEEACKTDPDFQSALTSTTKSVPSLHTRMRIWGKELGESAPSAQKYMP</sequence>
<dbReference type="RefSeq" id="WP_185747319.1">
    <property type="nucleotide sequence ID" value="NZ_BAAAQC010000012.1"/>
</dbReference>
<dbReference type="InterPro" id="IPR004919">
    <property type="entry name" value="GmrSD_N"/>
</dbReference>
<feature type="domain" description="GmrSD restriction endonucleases N-terminal" evidence="1">
    <location>
        <begin position="38"/>
        <end position="192"/>
    </location>
</feature>
<organism evidence="2 3">
    <name type="scientific">Humibacillus xanthopallidus</name>
    <dbReference type="NCBI Taxonomy" id="412689"/>
    <lineage>
        <taxon>Bacteria</taxon>
        <taxon>Bacillati</taxon>
        <taxon>Actinomycetota</taxon>
        <taxon>Actinomycetes</taxon>
        <taxon>Micrococcales</taxon>
        <taxon>Intrasporangiaceae</taxon>
        <taxon>Humibacillus</taxon>
    </lineage>
</organism>
<gene>
    <name evidence="2" type="ORF">FHX52_3265</name>
</gene>
<reference evidence="2 3" key="1">
    <citation type="submission" date="2019-06" db="EMBL/GenBank/DDBJ databases">
        <title>Sequencing the genomes of 1000 actinobacteria strains.</title>
        <authorList>
            <person name="Klenk H.-P."/>
        </authorList>
    </citation>
    <scope>NUCLEOTIDE SEQUENCE [LARGE SCALE GENOMIC DNA]</scope>
    <source>
        <strain evidence="2 3">DSM 21776</strain>
    </source>
</reference>
<name>A0A543PR43_9MICO</name>
<dbReference type="AlphaFoldDB" id="A0A543PR43"/>
<evidence type="ECO:0000313" key="2">
    <source>
        <dbReference type="EMBL" id="TQN46540.1"/>
    </source>
</evidence>
<dbReference type="Proteomes" id="UP000320085">
    <property type="component" value="Unassembled WGS sequence"/>
</dbReference>
<protein>
    <submittedName>
        <fullName evidence="2">Uncharacterized protein DUF262</fullName>
    </submittedName>
</protein>